<dbReference type="Proteomes" id="UP001367508">
    <property type="component" value="Unassembled WGS sequence"/>
</dbReference>
<evidence type="ECO:0000313" key="3">
    <source>
        <dbReference type="Proteomes" id="UP001367508"/>
    </source>
</evidence>
<sequence length="115" mass="12841">MARRIRGRVHGCMGKEGKTLSKAEPLRCLQKARSKTSLFYLYKKEGLTSPKSAPSRHPKYADAMIEPPSPERNVILSSMLGDELDMGGLGEFQHTESKSGYEPLQEWSLPTFEGV</sequence>
<name>A0AAN9LMV4_CANGL</name>
<dbReference type="AlphaFoldDB" id="A0AAN9LMV4"/>
<gene>
    <name evidence="2" type="ORF">VNO77_19513</name>
</gene>
<protein>
    <submittedName>
        <fullName evidence="2">Uncharacterized protein</fullName>
    </submittedName>
</protein>
<accession>A0AAN9LMV4</accession>
<feature type="region of interest" description="Disordered" evidence="1">
    <location>
        <begin position="49"/>
        <end position="68"/>
    </location>
</feature>
<evidence type="ECO:0000313" key="2">
    <source>
        <dbReference type="EMBL" id="KAK7338879.1"/>
    </source>
</evidence>
<reference evidence="2 3" key="1">
    <citation type="submission" date="2024-01" db="EMBL/GenBank/DDBJ databases">
        <title>The genomes of 5 underutilized Papilionoideae crops provide insights into root nodulation and disease resistanc.</title>
        <authorList>
            <person name="Jiang F."/>
        </authorList>
    </citation>
    <scope>NUCLEOTIDE SEQUENCE [LARGE SCALE GENOMIC DNA]</scope>
    <source>
        <strain evidence="2">LVBAO_FW01</strain>
        <tissue evidence="2">Leaves</tissue>
    </source>
</reference>
<dbReference type="EMBL" id="JAYMYQ010000004">
    <property type="protein sequence ID" value="KAK7338879.1"/>
    <property type="molecule type" value="Genomic_DNA"/>
</dbReference>
<proteinExistence type="predicted"/>
<comment type="caution">
    <text evidence="2">The sequence shown here is derived from an EMBL/GenBank/DDBJ whole genome shotgun (WGS) entry which is preliminary data.</text>
</comment>
<keyword evidence="3" id="KW-1185">Reference proteome</keyword>
<feature type="region of interest" description="Disordered" evidence="1">
    <location>
        <begin position="87"/>
        <end position="115"/>
    </location>
</feature>
<evidence type="ECO:0000256" key="1">
    <source>
        <dbReference type="SAM" id="MobiDB-lite"/>
    </source>
</evidence>
<organism evidence="2 3">
    <name type="scientific">Canavalia gladiata</name>
    <name type="common">Sword bean</name>
    <name type="synonym">Dolichos gladiatus</name>
    <dbReference type="NCBI Taxonomy" id="3824"/>
    <lineage>
        <taxon>Eukaryota</taxon>
        <taxon>Viridiplantae</taxon>
        <taxon>Streptophyta</taxon>
        <taxon>Embryophyta</taxon>
        <taxon>Tracheophyta</taxon>
        <taxon>Spermatophyta</taxon>
        <taxon>Magnoliopsida</taxon>
        <taxon>eudicotyledons</taxon>
        <taxon>Gunneridae</taxon>
        <taxon>Pentapetalae</taxon>
        <taxon>rosids</taxon>
        <taxon>fabids</taxon>
        <taxon>Fabales</taxon>
        <taxon>Fabaceae</taxon>
        <taxon>Papilionoideae</taxon>
        <taxon>50 kb inversion clade</taxon>
        <taxon>NPAAA clade</taxon>
        <taxon>indigoferoid/millettioid clade</taxon>
        <taxon>Phaseoleae</taxon>
        <taxon>Canavalia</taxon>
    </lineage>
</organism>